<reference evidence="2 3" key="1">
    <citation type="journal article" date="2019" name="Sci. Rep.">
        <title>Orb-weaving spider Araneus ventricosus genome elucidates the spidroin gene catalogue.</title>
        <authorList>
            <person name="Kono N."/>
            <person name="Nakamura H."/>
            <person name="Ohtoshi R."/>
            <person name="Moran D.A.P."/>
            <person name="Shinohara A."/>
            <person name="Yoshida Y."/>
            <person name="Fujiwara M."/>
            <person name="Mori M."/>
            <person name="Tomita M."/>
            <person name="Arakawa K."/>
        </authorList>
    </citation>
    <scope>NUCLEOTIDE SEQUENCE [LARGE SCALE GENOMIC DNA]</scope>
</reference>
<dbReference type="EMBL" id="BGPR01000730">
    <property type="protein sequence ID" value="GBM33305.1"/>
    <property type="molecule type" value="Genomic_DNA"/>
</dbReference>
<feature type="compositionally biased region" description="Polar residues" evidence="1">
    <location>
        <begin position="1"/>
        <end position="20"/>
    </location>
</feature>
<comment type="caution">
    <text evidence="2">The sequence shown here is derived from an EMBL/GenBank/DDBJ whole genome shotgun (WGS) entry which is preliminary data.</text>
</comment>
<organism evidence="2 3">
    <name type="scientific">Araneus ventricosus</name>
    <name type="common">Orbweaver spider</name>
    <name type="synonym">Epeira ventricosa</name>
    <dbReference type="NCBI Taxonomy" id="182803"/>
    <lineage>
        <taxon>Eukaryota</taxon>
        <taxon>Metazoa</taxon>
        <taxon>Ecdysozoa</taxon>
        <taxon>Arthropoda</taxon>
        <taxon>Chelicerata</taxon>
        <taxon>Arachnida</taxon>
        <taxon>Araneae</taxon>
        <taxon>Araneomorphae</taxon>
        <taxon>Entelegynae</taxon>
        <taxon>Araneoidea</taxon>
        <taxon>Araneidae</taxon>
        <taxon>Araneus</taxon>
    </lineage>
</organism>
<dbReference type="AlphaFoldDB" id="A0A4Y2EZK7"/>
<evidence type="ECO:0000256" key="1">
    <source>
        <dbReference type="SAM" id="MobiDB-lite"/>
    </source>
</evidence>
<accession>A0A4Y2EZK7</accession>
<name>A0A4Y2EZK7_ARAVE</name>
<evidence type="ECO:0000313" key="2">
    <source>
        <dbReference type="EMBL" id="GBM33305.1"/>
    </source>
</evidence>
<protein>
    <submittedName>
        <fullName evidence="2">Uncharacterized protein</fullName>
    </submittedName>
</protein>
<proteinExistence type="predicted"/>
<sequence>MTRTTLELPLQTSAPHQLKSTLPKPHSVLVGESAHQSIMPRFASSQPPTIWHHPANNVSQYDFSQLSLMLSTHSHNLGQHFHKSSTSVTEHPLRPAMREFKTNQLQLSVLRLHLSSSHHPFLWRWKVVSSVQHSTSPPLQPIIP</sequence>
<evidence type="ECO:0000313" key="3">
    <source>
        <dbReference type="Proteomes" id="UP000499080"/>
    </source>
</evidence>
<dbReference type="Proteomes" id="UP000499080">
    <property type="component" value="Unassembled WGS sequence"/>
</dbReference>
<gene>
    <name evidence="2" type="ORF">AVEN_101634_1</name>
</gene>
<keyword evidence="3" id="KW-1185">Reference proteome</keyword>
<feature type="region of interest" description="Disordered" evidence="1">
    <location>
        <begin position="1"/>
        <end position="22"/>
    </location>
</feature>